<dbReference type="GO" id="GO:0000400">
    <property type="term" value="F:four-way junction DNA binding"/>
    <property type="evidence" value="ECO:0007669"/>
    <property type="project" value="UniProtKB-UniRule"/>
</dbReference>
<comment type="function">
    <text evidence="6">The RuvA-RuvB-RuvC complex processes Holliday junction (HJ) DNA during genetic recombination and DNA repair, while the RuvA-RuvB complex plays an important role in the rescue of blocked DNA replication forks via replication fork reversal (RFR). RuvA specifically binds to HJ cruciform DNA, conferring on it an open structure. The RuvB hexamer acts as an ATP-dependent pump, pulling dsDNA into and through the RuvAB complex. HJ branch migration allows RuvC to scan DNA until it finds its consensus sequence, where it cleaves and resolves the cruciform DNA.</text>
</comment>
<evidence type="ECO:0000256" key="2">
    <source>
        <dbReference type="ARBA" id="ARBA00022763"/>
    </source>
</evidence>
<evidence type="ECO:0000256" key="5">
    <source>
        <dbReference type="ARBA" id="ARBA00023204"/>
    </source>
</evidence>
<accession>A0A073IQC7</accession>
<dbReference type="InterPro" id="IPR010994">
    <property type="entry name" value="RuvA_2-like"/>
</dbReference>
<dbReference type="eggNOG" id="COG0632">
    <property type="taxonomic scope" value="Bacteria"/>
</dbReference>
<dbReference type="NCBIfam" id="TIGR00084">
    <property type="entry name" value="ruvA"/>
    <property type="match status" value="1"/>
</dbReference>
<dbReference type="HAMAP" id="MF_00031">
    <property type="entry name" value="DNA_HJ_migration_RuvA"/>
    <property type="match status" value="1"/>
</dbReference>
<protein>
    <recommendedName>
        <fullName evidence="6">Holliday junction branch migration complex subunit RuvA</fullName>
    </recommendedName>
</protein>
<dbReference type="OrthoDB" id="5293449at2"/>
<keyword evidence="3 6" id="KW-0238">DNA-binding</keyword>
<dbReference type="GO" id="GO:0048476">
    <property type="term" value="C:Holliday junction resolvase complex"/>
    <property type="evidence" value="ECO:0007669"/>
    <property type="project" value="UniProtKB-UniRule"/>
</dbReference>
<evidence type="ECO:0000256" key="4">
    <source>
        <dbReference type="ARBA" id="ARBA00023172"/>
    </source>
</evidence>
<keyword evidence="2 6" id="KW-0227">DNA damage</keyword>
<dbReference type="GO" id="GO:0006281">
    <property type="term" value="P:DNA repair"/>
    <property type="evidence" value="ECO:0007669"/>
    <property type="project" value="UniProtKB-UniRule"/>
</dbReference>
<dbReference type="AlphaFoldDB" id="A0A073IQC7"/>
<dbReference type="GO" id="GO:0006310">
    <property type="term" value="P:DNA recombination"/>
    <property type="evidence" value="ECO:0007669"/>
    <property type="project" value="UniProtKB-UniRule"/>
</dbReference>
<dbReference type="Gene3D" id="1.10.150.20">
    <property type="entry name" value="5' to 3' exonuclease, C-terminal subdomain"/>
    <property type="match status" value="1"/>
</dbReference>
<comment type="domain">
    <text evidence="6">Has three domains with a flexible linker between the domains II and III and assumes an 'L' shape. Domain III is highly mobile and contacts RuvB.</text>
</comment>
<name>A0A073IQC7_9BACT</name>
<comment type="caution">
    <text evidence="8">The sequence shown here is derived from an EMBL/GenBank/DDBJ whole genome shotgun (WGS) entry which is preliminary data.</text>
</comment>
<comment type="caution">
    <text evidence="6">Lacks conserved residue(s) required for the propagation of feature annotation.</text>
</comment>
<dbReference type="STRING" id="2754.EH55_03465"/>
<dbReference type="InterPro" id="IPR000085">
    <property type="entry name" value="RuvA"/>
</dbReference>
<dbReference type="SUPFAM" id="SSF50249">
    <property type="entry name" value="Nucleic acid-binding proteins"/>
    <property type="match status" value="1"/>
</dbReference>
<dbReference type="InterPro" id="IPR013849">
    <property type="entry name" value="DNA_helicase_Holl-junc_RuvA_I"/>
</dbReference>
<gene>
    <name evidence="6" type="primary">ruvA</name>
    <name evidence="8" type="ORF">EH55_03465</name>
</gene>
<reference evidence="8 9" key="1">
    <citation type="submission" date="2014-04" db="EMBL/GenBank/DDBJ databases">
        <title>Draft Genome Sequence of Synergistes jonesii.</title>
        <authorList>
            <person name="Coil D.A."/>
            <person name="Eisen J.A."/>
            <person name="Holland-Moritz H.E."/>
        </authorList>
    </citation>
    <scope>NUCLEOTIDE SEQUENCE [LARGE SCALE GENOMIC DNA]</scope>
    <source>
        <strain evidence="8 9">78-1</strain>
    </source>
</reference>
<evidence type="ECO:0000256" key="1">
    <source>
        <dbReference type="ARBA" id="ARBA00022490"/>
    </source>
</evidence>
<dbReference type="GeneID" id="90983402"/>
<evidence type="ECO:0000259" key="7">
    <source>
        <dbReference type="Pfam" id="PF01330"/>
    </source>
</evidence>
<keyword evidence="5 6" id="KW-0234">DNA repair</keyword>
<evidence type="ECO:0000313" key="8">
    <source>
        <dbReference type="EMBL" id="KEJ92528.1"/>
    </source>
</evidence>
<dbReference type="SUPFAM" id="SSF47781">
    <property type="entry name" value="RuvA domain 2-like"/>
    <property type="match status" value="1"/>
</dbReference>
<sequence length="199" mass="21305">MINFLRGTLASIEKESIVLDVSGFGVEIYPTRALLASAALGEEMKCLAYMQISDAGLSMFGFASQEEKDFFLDLLQVKTVGGKLAIALMRYLDLGSIIDAIRNGNVSMLSVPGLGAKRAERICFELKAKIEKKFVGLSAVGISAVASFDSSVTDALSGLGFSHGECARAIAMAKAQAEDDVKWTEESLLKASLGILQRR</sequence>
<dbReference type="Proteomes" id="UP000027665">
    <property type="component" value="Unassembled WGS sequence"/>
</dbReference>
<evidence type="ECO:0000256" key="3">
    <source>
        <dbReference type="ARBA" id="ARBA00023125"/>
    </source>
</evidence>
<dbReference type="GO" id="GO:0005524">
    <property type="term" value="F:ATP binding"/>
    <property type="evidence" value="ECO:0007669"/>
    <property type="project" value="InterPro"/>
</dbReference>
<dbReference type="Pfam" id="PF01330">
    <property type="entry name" value="RuvA_N"/>
    <property type="match status" value="1"/>
</dbReference>
<keyword evidence="9" id="KW-1185">Reference proteome</keyword>
<keyword evidence="4 6" id="KW-0233">DNA recombination</keyword>
<dbReference type="Pfam" id="PF14520">
    <property type="entry name" value="HHH_5"/>
    <property type="match status" value="1"/>
</dbReference>
<dbReference type="RefSeq" id="WP_037975643.1">
    <property type="nucleotide sequence ID" value="NZ_CALIAO010000055.1"/>
</dbReference>
<feature type="region of interest" description="Domain III" evidence="6">
    <location>
        <begin position="143"/>
        <end position="199"/>
    </location>
</feature>
<feature type="domain" description="DNA helicase Holliday junction RuvA type" evidence="7">
    <location>
        <begin position="1"/>
        <end position="61"/>
    </location>
</feature>
<comment type="subcellular location">
    <subcellularLocation>
        <location evidence="6">Cytoplasm</location>
    </subcellularLocation>
</comment>
<comment type="subunit">
    <text evidence="6">Homotetramer. Forms an RuvA(8)-RuvB(12)-Holliday junction (HJ) complex. HJ DNA is sandwiched between 2 RuvA tetramers; dsDNA enters through RuvA and exits via RuvB. An RuvB hexamer assembles on each DNA strand where it exits the tetramer. Each RuvB hexamer is contacted by two RuvA subunits (via domain III) on 2 adjacent RuvB subunits; this complex drives branch migration. In the full resolvosome a probable DNA-RuvA(4)-RuvB(12)-RuvC(2) complex forms which resolves the HJ.</text>
</comment>
<dbReference type="GO" id="GO:0005737">
    <property type="term" value="C:cytoplasm"/>
    <property type="evidence" value="ECO:0007669"/>
    <property type="project" value="UniProtKB-SubCell"/>
</dbReference>
<dbReference type="EMBL" id="JMKI01000026">
    <property type="protein sequence ID" value="KEJ92528.1"/>
    <property type="molecule type" value="Genomic_DNA"/>
</dbReference>
<evidence type="ECO:0000313" key="9">
    <source>
        <dbReference type="Proteomes" id="UP000027665"/>
    </source>
</evidence>
<proteinExistence type="inferred from homology"/>
<keyword evidence="1 6" id="KW-0963">Cytoplasm</keyword>
<comment type="similarity">
    <text evidence="6">Belongs to the RuvA family.</text>
</comment>
<dbReference type="GO" id="GO:0009378">
    <property type="term" value="F:four-way junction helicase activity"/>
    <property type="evidence" value="ECO:0007669"/>
    <property type="project" value="InterPro"/>
</dbReference>
<dbReference type="InterPro" id="IPR012340">
    <property type="entry name" value="NA-bd_OB-fold"/>
</dbReference>
<evidence type="ECO:0000256" key="6">
    <source>
        <dbReference type="HAMAP-Rule" id="MF_00031"/>
    </source>
</evidence>
<organism evidence="8 9">
    <name type="scientific">Synergistes jonesii</name>
    <dbReference type="NCBI Taxonomy" id="2754"/>
    <lineage>
        <taxon>Bacteria</taxon>
        <taxon>Thermotogati</taxon>
        <taxon>Synergistota</taxon>
        <taxon>Synergistia</taxon>
        <taxon>Synergistales</taxon>
        <taxon>Synergistaceae</taxon>
        <taxon>Synergistes</taxon>
    </lineage>
</organism>
<dbReference type="Gene3D" id="2.40.50.140">
    <property type="entry name" value="Nucleic acid-binding proteins"/>
    <property type="match status" value="1"/>
</dbReference>